<evidence type="ECO:0000256" key="4">
    <source>
        <dbReference type="ARBA" id="ARBA00022842"/>
    </source>
</evidence>
<organism evidence="7 8">
    <name type="scientific">Paenibacillus aestuarii</name>
    <dbReference type="NCBI Taxonomy" id="516965"/>
    <lineage>
        <taxon>Bacteria</taxon>
        <taxon>Bacillati</taxon>
        <taxon>Bacillota</taxon>
        <taxon>Bacilli</taxon>
        <taxon>Bacillales</taxon>
        <taxon>Paenibacillaceae</taxon>
        <taxon>Paenibacillus</taxon>
    </lineage>
</organism>
<comment type="similarity">
    <text evidence="2">Belongs to the HAD-like hydrolase superfamily. CbbY/CbbZ/Gph/YieH family.</text>
</comment>
<name>A0ABW0K5J1_9BACL</name>
<dbReference type="InterPro" id="IPR001387">
    <property type="entry name" value="Cro/C1-type_HTH"/>
</dbReference>
<evidence type="ECO:0000256" key="2">
    <source>
        <dbReference type="ARBA" id="ARBA00006171"/>
    </source>
</evidence>
<dbReference type="PROSITE" id="PS50943">
    <property type="entry name" value="HTH_CROC1"/>
    <property type="match status" value="1"/>
</dbReference>
<dbReference type="SUPFAM" id="SSF56784">
    <property type="entry name" value="HAD-like"/>
    <property type="match status" value="1"/>
</dbReference>
<comment type="cofactor">
    <cofactor evidence="1">
        <name>Mg(2+)</name>
        <dbReference type="ChEBI" id="CHEBI:18420"/>
    </cofactor>
</comment>
<dbReference type="NCBIfam" id="TIGR01509">
    <property type="entry name" value="HAD-SF-IA-v3"/>
    <property type="match status" value="1"/>
</dbReference>
<dbReference type="Proteomes" id="UP001596044">
    <property type="component" value="Unassembled WGS sequence"/>
</dbReference>
<keyword evidence="5" id="KW-0119">Carbohydrate metabolism</keyword>
<dbReference type="InterPro" id="IPR041492">
    <property type="entry name" value="HAD_2"/>
</dbReference>
<keyword evidence="8" id="KW-1185">Reference proteome</keyword>
<dbReference type="SFLD" id="SFLDS00003">
    <property type="entry name" value="Haloacid_Dehalogenase"/>
    <property type="match status" value="1"/>
</dbReference>
<evidence type="ECO:0000256" key="1">
    <source>
        <dbReference type="ARBA" id="ARBA00001946"/>
    </source>
</evidence>
<evidence type="ECO:0000256" key="3">
    <source>
        <dbReference type="ARBA" id="ARBA00022723"/>
    </source>
</evidence>
<dbReference type="InterPro" id="IPR006439">
    <property type="entry name" value="HAD-SF_hydro_IA"/>
</dbReference>
<dbReference type="PANTHER" id="PTHR46193">
    <property type="entry name" value="6-PHOSPHOGLUCONATE PHOSPHATASE"/>
    <property type="match status" value="1"/>
</dbReference>
<dbReference type="InterPro" id="IPR023198">
    <property type="entry name" value="PGP-like_dom2"/>
</dbReference>
<dbReference type="InterPro" id="IPR036412">
    <property type="entry name" value="HAD-like_sf"/>
</dbReference>
<dbReference type="Pfam" id="PF13419">
    <property type="entry name" value="HAD_2"/>
    <property type="match status" value="1"/>
</dbReference>
<dbReference type="EMBL" id="JBHSMJ010000009">
    <property type="protein sequence ID" value="MFC5448620.1"/>
    <property type="molecule type" value="Genomic_DNA"/>
</dbReference>
<dbReference type="GO" id="GO:0016787">
    <property type="term" value="F:hydrolase activity"/>
    <property type="evidence" value="ECO:0007669"/>
    <property type="project" value="UniProtKB-KW"/>
</dbReference>
<dbReference type="Gene3D" id="1.10.150.240">
    <property type="entry name" value="Putative phosphatase, domain 2"/>
    <property type="match status" value="1"/>
</dbReference>
<dbReference type="RefSeq" id="WP_270878281.1">
    <property type="nucleotide sequence ID" value="NZ_JAQFVF010000018.1"/>
</dbReference>
<evidence type="ECO:0000313" key="8">
    <source>
        <dbReference type="Proteomes" id="UP001596044"/>
    </source>
</evidence>
<sequence>MLKAVLFDMDGVIIDSEPLHYQAENLLIKTFGFEMTVADLEVYVGMRDPDMLTQIIKDYNLQVSMPDMLSRLQNQKLSLLKEADAYAIDGIVDLIQAISEQHIQIGLASSSSRIFIEAVLDKLGIASHFHCMISGYEVERGKPDPDIFLKAASLLGVSPEDCLVIEDSGHGVRAAKAAGMKCIGYRNPNSGNQDLSKADRIVHSIRDIHLKDWME</sequence>
<accession>A0ABW0K5J1</accession>
<dbReference type="SFLD" id="SFLDG01129">
    <property type="entry name" value="C1.5:_HAD__Beta-PGM__Phosphata"/>
    <property type="match status" value="1"/>
</dbReference>
<evidence type="ECO:0000256" key="5">
    <source>
        <dbReference type="ARBA" id="ARBA00023277"/>
    </source>
</evidence>
<evidence type="ECO:0000259" key="6">
    <source>
        <dbReference type="PROSITE" id="PS50943"/>
    </source>
</evidence>
<comment type="caution">
    <text evidence="7">The sequence shown here is derived from an EMBL/GenBank/DDBJ whole genome shotgun (WGS) entry which is preliminary data.</text>
</comment>
<dbReference type="InterPro" id="IPR023214">
    <property type="entry name" value="HAD_sf"/>
</dbReference>
<keyword evidence="3" id="KW-0479">Metal-binding</keyword>
<protein>
    <submittedName>
        <fullName evidence="7">HAD family hydrolase</fullName>
    </submittedName>
</protein>
<dbReference type="InterPro" id="IPR051600">
    <property type="entry name" value="Beta-PGM-like"/>
</dbReference>
<dbReference type="NCBIfam" id="TIGR01549">
    <property type="entry name" value="HAD-SF-IA-v1"/>
    <property type="match status" value="1"/>
</dbReference>
<gene>
    <name evidence="7" type="ORF">ACFPOG_10125</name>
</gene>
<dbReference type="PRINTS" id="PR00413">
    <property type="entry name" value="HADHALOGNASE"/>
</dbReference>
<keyword evidence="7" id="KW-0378">Hydrolase</keyword>
<dbReference type="CDD" id="cd16423">
    <property type="entry name" value="HAD_BPGM-like"/>
    <property type="match status" value="1"/>
</dbReference>
<dbReference type="Gene3D" id="3.40.50.1000">
    <property type="entry name" value="HAD superfamily/HAD-like"/>
    <property type="match status" value="1"/>
</dbReference>
<proteinExistence type="inferred from homology"/>
<reference evidence="8" key="1">
    <citation type="journal article" date="2019" name="Int. J. Syst. Evol. Microbiol.">
        <title>The Global Catalogue of Microorganisms (GCM) 10K type strain sequencing project: providing services to taxonomists for standard genome sequencing and annotation.</title>
        <authorList>
            <consortium name="The Broad Institute Genomics Platform"/>
            <consortium name="The Broad Institute Genome Sequencing Center for Infectious Disease"/>
            <person name="Wu L."/>
            <person name="Ma J."/>
        </authorList>
    </citation>
    <scope>NUCLEOTIDE SEQUENCE [LARGE SCALE GENOMIC DNA]</scope>
    <source>
        <strain evidence="8">KACC 11904</strain>
    </source>
</reference>
<dbReference type="PANTHER" id="PTHR46193:SF18">
    <property type="entry name" value="HEXITOL PHOSPHATASE B"/>
    <property type="match status" value="1"/>
</dbReference>
<feature type="domain" description="HTH cro/C1-type" evidence="6">
    <location>
        <begin position="132"/>
        <end position="162"/>
    </location>
</feature>
<dbReference type="SFLD" id="SFLDG01135">
    <property type="entry name" value="C1.5.6:_HAD__Beta-PGM__Phospha"/>
    <property type="match status" value="1"/>
</dbReference>
<evidence type="ECO:0000313" key="7">
    <source>
        <dbReference type="EMBL" id="MFC5448620.1"/>
    </source>
</evidence>
<keyword evidence="4" id="KW-0460">Magnesium</keyword>